<accession>A0A8J7U693</accession>
<feature type="transmembrane region" description="Helical" evidence="1">
    <location>
        <begin position="6"/>
        <end position="27"/>
    </location>
</feature>
<evidence type="ECO:0000313" key="3">
    <source>
        <dbReference type="Proteomes" id="UP000664417"/>
    </source>
</evidence>
<dbReference type="RefSeq" id="WP_207861197.1">
    <property type="nucleotide sequence ID" value="NZ_JAFREP010000022.1"/>
</dbReference>
<proteinExistence type="predicted"/>
<evidence type="ECO:0000313" key="2">
    <source>
        <dbReference type="EMBL" id="MBO1321223.1"/>
    </source>
</evidence>
<dbReference type="AlphaFoldDB" id="A0A8J7U693"/>
<protein>
    <submittedName>
        <fullName evidence="2">Uncharacterized protein</fullName>
    </submittedName>
</protein>
<evidence type="ECO:0000256" key="1">
    <source>
        <dbReference type="SAM" id="Phobius"/>
    </source>
</evidence>
<keyword evidence="1" id="KW-0472">Membrane</keyword>
<sequence>MKEKTLVFMVLSMGIAWGVFFGGRYWAFHSRQNPIRDAALVGPRAAGDRLMLELTEFVERKSRGLPSAHREVFRDDPESVSGYLEFFETFERRFGARLAEVTVEARVTRQPGLLAEYEMEAPYGHFLEELGLVVLYLAHQATLHDQPDLRVRCLNAAEDLMRLTLSWPGLDLLSGTWFWRTKYYEFRVFYAREGDPDGKLPSPKQLRALFEGAVFLHCATLEQRLLEEHHVWPPRLFTDEPSIGEMLFDLRSLYGDLQFDHPDRPFSARYPLAPKWQIRTRHRPGDVRYLAVRFENLAAYIGLETSLLDAARLYRNLGPEPDPATVRAAINRLQLRNPFDGDLYRVDARGRLVVLPPRSPLVRVLGARGDLAEAWYRWVAVPNG</sequence>
<name>A0A8J7U693_9BACT</name>
<dbReference type="EMBL" id="JAFREP010000022">
    <property type="protein sequence ID" value="MBO1321223.1"/>
    <property type="molecule type" value="Genomic_DNA"/>
</dbReference>
<dbReference type="Proteomes" id="UP000664417">
    <property type="component" value="Unassembled WGS sequence"/>
</dbReference>
<keyword evidence="3" id="KW-1185">Reference proteome</keyword>
<gene>
    <name evidence="2" type="ORF">J3U88_22270</name>
</gene>
<organism evidence="2 3">
    <name type="scientific">Acanthopleuribacter pedis</name>
    <dbReference type="NCBI Taxonomy" id="442870"/>
    <lineage>
        <taxon>Bacteria</taxon>
        <taxon>Pseudomonadati</taxon>
        <taxon>Acidobacteriota</taxon>
        <taxon>Holophagae</taxon>
        <taxon>Acanthopleuribacterales</taxon>
        <taxon>Acanthopleuribacteraceae</taxon>
        <taxon>Acanthopleuribacter</taxon>
    </lineage>
</organism>
<reference evidence="2" key="1">
    <citation type="submission" date="2021-03" db="EMBL/GenBank/DDBJ databases">
        <authorList>
            <person name="Wang G."/>
        </authorList>
    </citation>
    <scope>NUCLEOTIDE SEQUENCE</scope>
    <source>
        <strain evidence="2">KCTC 12899</strain>
    </source>
</reference>
<keyword evidence="1" id="KW-1133">Transmembrane helix</keyword>
<comment type="caution">
    <text evidence="2">The sequence shown here is derived from an EMBL/GenBank/DDBJ whole genome shotgun (WGS) entry which is preliminary data.</text>
</comment>
<keyword evidence="1" id="KW-0812">Transmembrane</keyword>